<comment type="caution">
    <text evidence="2">The sequence shown here is derived from an EMBL/GenBank/DDBJ whole genome shotgun (WGS) entry which is preliminary data.</text>
</comment>
<accession>A0AAD7ZWA7</accession>
<dbReference type="EMBL" id="JASPKZ010006058">
    <property type="protein sequence ID" value="KAJ9587850.1"/>
    <property type="molecule type" value="Genomic_DNA"/>
</dbReference>
<gene>
    <name evidence="2" type="ORF">L9F63_018722</name>
</gene>
<evidence type="ECO:0000313" key="3">
    <source>
        <dbReference type="Proteomes" id="UP001233999"/>
    </source>
</evidence>
<name>A0AAD7ZWA7_DIPPU</name>
<feature type="compositionally biased region" description="Polar residues" evidence="1">
    <location>
        <begin position="224"/>
        <end position="242"/>
    </location>
</feature>
<dbReference type="Proteomes" id="UP001233999">
    <property type="component" value="Unassembled WGS sequence"/>
</dbReference>
<protein>
    <recommendedName>
        <fullName evidence="4">HECT-type E3 ubiquitin transferase</fullName>
    </recommendedName>
</protein>
<feature type="region of interest" description="Disordered" evidence="1">
    <location>
        <begin position="224"/>
        <end position="256"/>
    </location>
</feature>
<evidence type="ECO:0008006" key="4">
    <source>
        <dbReference type="Google" id="ProtNLM"/>
    </source>
</evidence>
<feature type="non-terminal residue" evidence="2">
    <location>
        <position position="555"/>
    </location>
</feature>
<sequence>TQELDLKKVKEDLATIAKINEEEKKRPLLPKSAILKILAEAVRSYSGCAKLITDHTYCAGQSEMVTEDCTALAFLLDKLLPVTDNPVDRECSTMARMLIAALASCNHSPDAQTLLVTEVKAALLRTLAYAESADKHAQIQLLAGLISTMIDNCPSTPNNTPLSASLKLHQYSHMNNIVRIMLRKGILTDLARVSHYLDLSSPNMPASVNAALKPLETLSRIVNQPTATSNSKVGKQKNQGSVSEEPAGDQTGRDVLTGTTTSEATHAQGEETVEDAENTEHDISAAAESLEPTSESQVQEGGGDEGGLEDIMEQLLDRETGSSEENILNASFNMESEVQNNPVDNERGGEYKQNVKIEGTKKNKQWKEVIKMLMLQRVIMRMKKKRALDMMKDGLEFFESDEGLFRIPSLERNNDDILMIQYSDHDPSGSGPIVPWNTSTFPPFNIFEDPANGNDNTGNNFHPLLMTRQNLEVGNLTASRAQRSNRQRRYQYLQLNHRNPNPPVILQRLLGPAAHDIPASASQALASTFRDTRVVVMDNGLGILTNSEEEQIDFV</sequence>
<reference evidence="2" key="2">
    <citation type="submission" date="2023-05" db="EMBL/GenBank/DDBJ databases">
        <authorList>
            <person name="Fouks B."/>
        </authorList>
    </citation>
    <scope>NUCLEOTIDE SEQUENCE</scope>
    <source>
        <strain evidence="2">Stay&amp;Tobe</strain>
        <tissue evidence="2">Testes</tissue>
    </source>
</reference>
<feature type="non-terminal residue" evidence="2">
    <location>
        <position position="1"/>
    </location>
</feature>
<reference evidence="2" key="1">
    <citation type="journal article" date="2023" name="IScience">
        <title>Live-bearing cockroach genome reveals convergent evolutionary mechanisms linked to viviparity in insects and beyond.</title>
        <authorList>
            <person name="Fouks B."/>
            <person name="Harrison M.C."/>
            <person name="Mikhailova A.A."/>
            <person name="Marchal E."/>
            <person name="English S."/>
            <person name="Carruthers M."/>
            <person name="Jennings E.C."/>
            <person name="Chiamaka E.L."/>
            <person name="Frigard R.A."/>
            <person name="Pippel M."/>
            <person name="Attardo G.M."/>
            <person name="Benoit J.B."/>
            <person name="Bornberg-Bauer E."/>
            <person name="Tobe S.S."/>
        </authorList>
    </citation>
    <scope>NUCLEOTIDE SEQUENCE</scope>
    <source>
        <strain evidence="2">Stay&amp;Tobe</strain>
    </source>
</reference>
<proteinExistence type="predicted"/>
<keyword evidence="3" id="KW-1185">Reference proteome</keyword>
<evidence type="ECO:0000256" key="1">
    <source>
        <dbReference type="SAM" id="MobiDB-lite"/>
    </source>
</evidence>
<dbReference type="AlphaFoldDB" id="A0AAD7ZWA7"/>
<feature type="region of interest" description="Disordered" evidence="1">
    <location>
        <begin position="286"/>
        <end position="307"/>
    </location>
</feature>
<evidence type="ECO:0000313" key="2">
    <source>
        <dbReference type="EMBL" id="KAJ9587850.1"/>
    </source>
</evidence>
<organism evidence="2 3">
    <name type="scientific">Diploptera punctata</name>
    <name type="common">Pacific beetle cockroach</name>
    <dbReference type="NCBI Taxonomy" id="6984"/>
    <lineage>
        <taxon>Eukaryota</taxon>
        <taxon>Metazoa</taxon>
        <taxon>Ecdysozoa</taxon>
        <taxon>Arthropoda</taxon>
        <taxon>Hexapoda</taxon>
        <taxon>Insecta</taxon>
        <taxon>Pterygota</taxon>
        <taxon>Neoptera</taxon>
        <taxon>Polyneoptera</taxon>
        <taxon>Dictyoptera</taxon>
        <taxon>Blattodea</taxon>
        <taxon>Blaberoidea</taxon>
        <taxon>Blaberidae</taxon>
        <taxon>Diplopterinae</taxon>
        <taxon>Diploptera</taxon>
    </lineage>
</organism>